<proteinExistence type="predicted"/>
<dbReference type="RefSeq" id="WP_106529745.1">
    <property type="nucleotide sequence ID" value="NZ_PYAW01000004.1"/>
</dbReference>
<evidence type="ECO:0000313" key="2">
    <source>
        <dbReference type="Proteomes" id="UP000240971"/>
    </source>
</evidence>
<name>A0A2P8HGR0_CHINA</name>
<keyword evidence="2" id="KW-1185">Reference proteome</keyword>
<protein>
    <submittedName>
        <fullName evidence="1">Uncharacterized protein</fullName>
    </submittedName>
</protein>
<dbReference type="AlphaFoldDB" id="A0A2P8HGR0"/>
<reference evidence="1 2" key="1">
    <citation type="submission" date="2018-03" db="EMBL/GenBank/DDBJ databases">
        <title>Genomic Encyclopedia of Archaeal and Bacterial Type Strains, Phase II (KMG-II): from individual species to whole genera.</title>
        <authorList>
            <person name="Goeker M."/>
        </authorList>
    </citation>
    <scope>NUCLEOTIDE SEQUENCE [LARGE SCALE GENOMIC DNA]</scope>
    <source>
        <strain evidence="1 2">DSM 24859</strain>
    </source>
</reference>
<dbReference type="Proteomes" id="UP000240971">
    <property type="component" value="Unassembled WGS sequence"/>
</dbReference>
<accession>A0A2P8HGR0</accession>
<organism evidence="1 2">
    <name type="scientific">Chitinophaga niastensis</name>
    <dbReference type="NCBI Taxonomy" id="536980"/>
    <lineage>
        <taxon>Bacteria</taxon>
        <taxon>Pseudomonadati</taxon>
        <taxon>Bacteroidota</taxon>
        <taxon>Chitinophagia</taxon>
        <taxon>Chitinophagales</taxon>
        <taxon>Chitinophagaceae</taxon>
        <taxon>Chitinophaga</taxon>
    </lineage>
</organism>
<dbReference type="EMBL" id="PYAW01000004">
    <property type="protein sequence ID" value="PSL45408.1"/>
    <property type="molecule type" value="Genomic_DNA"/>
</dbReference>
<gene>
    <name evidence="1" type="ORF">CLV51_104110</name>
</gene>
<comment type="caution">
    <text evidence="1">The sequence shown here is derived from an EMBL/GenBank/DDBJ whole genome shotgun (WGS) entry which is preliminary data.</text>
</comment>
<sequence>MNTCNCPNPPGGQVICEQHQMAICIVENGEPRHLCLNPKGKNNSISLVNWALGEITGIERIANSNITTEEIHLLTNGRYKRGKERTVTFSLPQSIKIAIEEISNRGMDRGYEKGLEVS</sequence>
<evidence type="ECO:0000313" key="1">
    <source>
        <dbReference type="EMBL" id="PSL45408.1"/>
    </source>
</evidence>